<organism evidence="2 3">
    <name type="scientific">Circinella minor</name>
    <dbReference type="NCBI Taxonomy" id="1195481"/>
    <lineage>
        <taxon>Eukaryota</taxon>
        <taxon>Fungi</taxon>
        <taxon>Fungi incertae sedis</taxon>
        <taxon>Mucoromycota</taxon>
        <taxon>Mucoromycotina</taxon>
        <taxon>Mucoromycetes</taxon>
        <taxon>Mucorales</taxon>
        <taxon>Lichtheimiaceae</taxon>
        <taxon>Circinella</taxon>
    </lineage>
</organism>
<dbReference type="EMBL" id="JAEPRB010000045">
    <property type="protein sequence ID" value="KAG2224333.1"/>
    <property type="molecule type" value="Genomic_DNA"/>
</dbReference>
<dbReference type="AlphaFoldDB" id="A0A8H7VPT3"/>
<evidence type="ECO:0000313" key="2">
    <source>
        <dbReference type="EMBL" id="KAG2224333.1"/>
    </source>
</evidence>
<dbReference type="InterPro" id="IPR052523">
    <property type="entry name" value="Trichothecene_AcTrans"/>
</dbReference>
<dbReference type="CDD" id="cd04301">
    <property type="entry name" value="NAT_SF"/>
    <property type="match status" value="1"/>
</dbReference>
<gene>
    <name evidence="2" type="ORF">INT45_012902</name>
</gene>
<comment type="caution">
    <text evidence="2">The sequence shown here is derived from an EMBL/GenBank/DDBJ whole genome shotgun (WGS) entry which is preliminary data.</text>
</comment>
<dbReference type="PANTHER" id="PTHR42791:SF1">
    <property type="entry name" value="N-ACETYLTRANSFERASE DOMAIN-CONTAINING PROTEIN"/>
    <property type="match status" value="1"/>
</dbReference>
<sequence length="242" mass="27000">MVTLQPISRQLTVSIEQDTPNVRPVIKGAMKEAAYTLTSAYGSNQVLGWYARGLKQPKHNEFLYLLFRSIINAASLTSREFVIQVEGCAGVLVWSLQGNINTWAPSRLADTFKLARLTGFSSALKTSMKFQPSFDKLRRKMMNRDPHLTINYLGVLPNEQRKGFGKALLQHVLTKADEAHYPIYVEVNDTGAVEFFTKFGFTVQGEVNINNTTVTLMVREPIVESLCPISLQAASGRRPSST</sequence>
<dbReference type="Gene3D" id="3.40.630.30">
    <property type="match status" value="1"/>
</dbReference>
<dbReference type="InterPro" id="IPR016181">
    <property type="entry name" value="Acyl_CoA_acyltransferase"/>
</dbReference>
<feature type="domain" description="N-acetyltransferase" evidence="1">
    <location>
        <begin position="144"/>
        <end position="222"/>
    </location>
</feature>
<keyword evidence="3" id="KW-1185">Reference proteome</keyword>
<dbReference type="InterPro" id="IPR000182">
    <property type="entry name" value="GNAT_dom"/>
</dbReference>
<name>A0A8H7VPT3_9FUNG</name>
<protein>
    <recommendedName>
        <fullName evidence="1">N-acetyltransferase domain-containing protein</fullName>
    </recommendedName>
</protein>
<dbReference type="SUPFAM" id="SSF55729">
    <property type="entry name" value="Acyl-CoA N-acyltransferases (Nat)"/>
    <property type="match status" value="1"/>
</dbReference>
<evidence type="ECO:0000313" key="3">
    <source>
        <dbReference type="Proteomes" id="UP000646827"/>
    </source>
</evidence>
<reference evidence="2 3" key="1">
    <citation type="submission" date="2020-12" db="EMBL/GenBank/DDBJ databases">
        <title>Metabolic potential, ecology and presence of endohyphal bacteria is reflected in genomic diversity of Mucoromycotina.</title>
        <authorList>
            <person name="Muszewska A."/>
            <person name="Okrasinska A."/>
            <person name="Steczkiewicz K."/>
            <person name="Drgas O."/>
            <person name="Orlowska M."/>
            <person name="Perlinska-Lenart U."/>
            <person name="Aleksandrzak-Piekarczyk T."/>
            <person name="Szatraj K."/>
            <person name="Zielenkiewicz U."/>
            <person name="Pilsyk S."/>
            <person name="Malc E."/>
            <person name="Mieczkowski P."/>
            <person name="Kruszewska J.S."/>
            <person name="Biernat P."/>
            <person name="Pawlowska J."/>
        </authorList>
    </citation>
    <scope>NUCLEOTIDE SEQUENCE [LARGE SCALE GENOMIC DNA]</scope>
    <source>
        <strain evidence="2 3">CBS 142.35</strain>
    </source>
</reference>
<evidence type="ECO:0000259" key="1">
    <source>
        <dbReference type="PROSITE" id="PS51186"/>
    </source>
</evidence>
<dbReference type="Pfam" id="PF00583">
    <property type="entry name" value="Acetyltransf_1"/>
    <property type="match status" value="1"/>
</dbReference>
<dbReference type="PANTHER" id="PTHR42791">
    <property type="entry name" value="GNAT FAMILY ACETYLTRANSFERASE"/>
    <property type="match status" value="1"/>
</dbReference>
<dbReference type="OrthoDB" id="544277at2759"/>
<dbReference type="PROSITE" id="PS51186">
    <property type="entry name" value="GNAT"/>
    <property type="match status" value="1"/>
</dbReference>
<dbReference type="Proteomes" id="UP000646827">
    <property type="component" value="Unassembled WGS sequence"/>
</dbReference>
<accession>A0A8H7VPT3</accession>
<proteinExistence type="predicted"/>
<dbReference type="GO" id="GO:0016747">
    <property type="term" value="F:acyltransferase activity, transferring groups other than amino-acyl groups"/>
    <property type="evidence" value="ECO:0007669"/>
    <property type="project" value="InterPro"/>
</dbReference>